<keyword evidence="6 7" id="KW-0057">Aromatic amino acid biosynthesis</keyword>
<dbReference type="GO" id="GO:0000287">
    <property type="term" value="F:magnesium ion binding"/>
    <property type="evidence" value="ECO:0007669"/>
    <property type="project" value="UniProtKB-UniRule"/>
</dbReference>
<dbReference type="InterPro" id="IPR031322">
    <property type="entry name" value="Shikimate/glucono_kinase"/>
</dbReference>
<keyword evidence="7" id="KW-0460">Magnesium</keyword>
<dbReference type="Gene3D" id="3.40.50.300">
    <property type="entry name" value="P-loop containing nucleotide triphosphate hydrolases"/>
    <property type="match status" value="1"/>
</dbReference>
<evidence type="ECO:0000313" key="9">
    <source>
        <dbReference type="Proteomes" id="UP000861567"/>
    </source>
</evidence>
<dbReference type="GO" id="GO:0005829">
    <property type="term" value="C:cytosol"/>
    <property type="evidence" value="ECO:0007669"/>
    <property type="project" value="TreeGrafter"/>
</dbReference>
<dbReference type="InterPro" id="IPR027417">
    <property type="entry name" value="P-loop_NTPase"/>
</dbReference>
<dbReference type="GO" id="GO:0009073">
    <property type="term" value="P:aromatic amino acid family biosynthetic process"/>
    <property type="evidence" value="ECO:0007669"/>
    <property type="project" value="UniProtKB-KW"/>
</dbReference>
<dbReference type="InterPro" id="IPR000623">
    <property type="entry name" value="Shikimate_kinase/TSH1"/>
</dbReference>
<dbReference type="PRINTS" id="PR01100">
    <property type="entry name" value="SHIKIMTKNASE"/>
</dbReference>
<evidence type="ECO:0000256" key="6">
    <source>
        <dbReference type="ARBA" id="ARBA00023141"/>
    </source>
</evidence>
<dbReference type="EC" id="2.7.1.71" evidence="7"/>
<comment type="subcellular location">
    <subcellularLocation>
        <location evidence="7">Cytoplasm</location>
    </subcellularLocation>
</comment>
<accession>A0AAN5KSH4</accession>
<keyword evidence="3 7" id="KW-0547">Nucleotide-binding</keyword>
<feature type="binding site" evidence="7">
    <location>
        <position position="135"/>
    </location>
    <ligand>
        <name>substrate</name>
    </ligand>
</feature>
<evidence type="ECO:0000256" key="5">
    <source>
        <dbReference type="ARBA" id="ARBA00022840"/>
    </source>
</evidence>
<protein>
    <recommendedName>
        <fullName evidence="7">Shikimate kinase</fullName>
        <shortName evidence="7">SK</shortName>
        <ecNumber evidence="7">2.7.1.71</ecNumber>
    </recommendedName>
</protein>
<dbReference type="AlphaFoldDB" id="A0AAN5KSH4"/>
<comment type="caution">
    <text evidence="8">The sequence shown here is derived from an EMBL/GenBank/DDBJ whole genome shotgun (WGS) entry which is preliminary data.</text>
</comment>
<keyword evidence="4 7" id="KW-0418">Kinase</keyword>
<dbReference type="Proteomes" id="UP000861567">
    <property type="component" value="Unassembled WGS sequence"/>
</dbReference>
<dbReference type="GO" id="GO:0005524">
    <property type="term" value="F:ATP binding"/>
    <property type="evidence" value="ECO:0007669"/>
    <property type="project" value="UniProtKB-UniRule"/>
</dbReference>
<gene>
    <name evidence="7" type="primary">aroK</name>
    <name evidence="8" type="ORF">I8Y58_002300</name>
</gene>
<dbReference type="HAMAP" id="MF_00109">
    <property type="entry name" value="Shikimate_kinase"/>
    <property type="match status" value="1"/>
</dbReference>
<comment type="catalytic activity">
    <reaction evidence="7">
        <text>shikimate + ATP = 3-phosphoshikimate + ADP + H(+)</text>
        <dbReference type="Rhea" id="RHEA:13121"/>
        <dbReference type="ChEBI" id="CHEBI:15378"/>
        <dbReference type="ChEBI" id="CHEBI:30616"/>
        <dbReference type="ChEBI" id="CHEBI:36208"/>
        <dbReference type="ChEBI" id="CHEBI:145989"/>
        <dbReference type="ChEBI" id="CHEBI:456216"/>
        <dbReference type="EC" id="2.7.1.71"/>
    </reaction>
</comment>
<sequence length="176" mass="19895">MTKRLFIVGHMGAGKFIFTEALAKKLGWQIVDANPSIERYIGRQTRDILGEQGEAAFNRCQADIISHCTGKENVVVLLEECVVSSEQCRKLLSSEFVVYLKVSIPTQLGRMKNGRVPSLPIDDMKNFLEKQHRERDTFYEEVATLIVESVGYSDQVSEINKIIEADVDKVMKALEI</sequence>
<comment type="subunit">
    <text evidence="7">Monomer.</text>
</comment>
<feature type="binding site" evidence="7">
    <location>
        <position position="115"/>
    </location>
    <ligand>
        <name>ATP</name>
        <dbReference type="ChEBI" id="CHEBI:30616"/>
    </ligand>
</feature>
<proteinExistence type="inferred from homology"/>
<dbReference type="GO" id="GO:0008652">
    <property type="term" value="P:amino acid biosynthetic process"/>
    <property type="evidence" value="ECO:0007669"/>
    <property type="project" value="UniProtKB-KW"/>
</dbReference>
<keyword evidence="7" id="KW-0963">Cytoplasm</keyword>
<evidence type="ECO:0000256" key="7">
    <source>
        <dbReference type="HAMAP-Rule" id="MF_00109"/>
    </source>
</evidence>
<dbReference type="GO" id="GO:0009423">
    <property type="term" value="P:chorismate biosynthetic process"/>
    <property type="evidence" value="ECO:0007669"/>
    <property type="project" value="UniProtKB-UniRule"/>
</dbReference>
<dbReference type="SUPFAM" id="SSF52540">
    <property type="entry name" value="P-loop containing nucleoside triphosphate hydrolases"/>
    <property type="match status" value="1"/>
</dbReference>
<dbReference type="EMBL" id="DACSEI010000026">
    <property type="protein sequence ID" value="HAT1597062.1"/>
    <property type="molecule type" value="Genomic_DNA"/>
</dbReference>
<keyword evidence="5 7" id="KW-0067">ATP-binding</keyword>
<comment type="function">
    <text evidence="7">Catalyzes the specific phosphorylation of the 3-hydroxyl group of shikimic acid using ATP as a cosubstrate.</text>
</comment>
<comment type="caution">
    <text evidence="7">Lacks conserved residue(s) required for the propagation of feature annotation.</text>
</comment>
<feature type="binding site" evidence="7">
    <location>
        <begin position="12"/>
        <end position="17"/>
    </location>
    <ligand>
        <name>ATP</name>
        <dbReference type="ChEBI" id="CHEBI:30616"/>
    </ligand>
</feature>
<name>A0AAN5KSH4_LEGPN</name>
<evidence type="ECO:0000256" key="2">
    <source>
        <dbReference type="ARBA" id="ARBA00022679"/>
    </source>
</evidence>
<dbReference type="PANTHER" id="PTHR21087">
    <property type="entry name" value="SHIKIMATE KINASE"/>
    <property type="match status" value="1"/>
</dbReference>
<comment type="cofactor">
    <cofactor evidence="7">
        <name>Mg(2+)</name>
        <dbReference type="ChEBI" id="CHEBI:18420"/>
    </cofactor>
    <text evidence="7">Binds 1 Mg(2+) ion per subunit.</text>
</comment>
<dbReference type="GO" id="GO:0004765">
    <property type="term" value="F:shikimate kinase activity"/>
    <property type="evidence" value="ECO:0007669"/>
    <property type="project" value="UniProtKB-UniRule"/>
</dbReference>
<comment type="pathway">
    <text evidence="7">Metabolic intermediate biosynthesis; chorismate biosynthesis; chorismate from D-erythrose 4-phosphate and phosphoenolpyruvate: step 5/7.</text>
</comment>
<dbReference type="Pfam" id="PF01202">
    <property type="entry name" value="SKI"/>
    <property type="match status" value="1"/>
</dbReference>
<evidence type="ECO:0000256" key="3">
    <source>
        <dbReference type="ARBA" id="ARBA00022741"/>
    </source>
</evidence>
<reference evidence="8" key="2">
    <citation type="submission" date="2020-11" db="EMBL/GenBank/DDBJ databases">
        <authorList>
            <consortium name="NCBI Pathogen Detection Project"/>
        </authorList>
    </citation>
    <scope>NUCLEOTIDE SEQUENCE</scope>
    <source>
        <strain evidence="8">D3612</strain>
    </source>
</reference>
<evidence type="ECO:0000313" key="8">
    <source>
        <dbReference type="EMBL" id="HAT1597062.1"/>
    </source>
</evidence>
<keyword evidence="2 7" id="KW-0808">Transferase</keyword>
<comment type="similarity">
    <text evidence="7">Belongs to the shikimate kinase family.</text>
</comment>
<organism evidence="8 9">
    <name type="scientific">Legionella pneumophila</name>
    <dbReference type="NCBI Taxonomy" id="446"/>
    <lineage>
        <taxon>Bacteria</taxon>
        <taxon>Pseudomonadati</taxon>
        <taxon>Pseudomonadota</taxon>
        <taxon>Gammaproteobacteria</taxon>
        <taxon>Legionellales</taxon>
        <taxon>Legionellaceae</taxon>
        <taxon>Legionella</taxon>
    </lineage>
</organism>
<evidence type="ECO:0000256" key="4">
    <source>
        <dbReference type="ARBA" id="ARBA00022777"/>
    </source>
</evidence>
<keyword evidence="1 7" id="KW-0028">Amino-acid biosynthesis</keyword>
<keyword evidence="7" id="KW-0479">Metal-binding</keyword>
<reference evidence="8" key="1">
    <citation type="journal article" date="2018" name="Genome Biol.">
        <title>SKESA: strategic k-mer extension for scrupulous assemblies.</title>
        <authorList>
            <person name="Souvorov A."/>
            <person name="Agarwala R."/>
            <person name="Lipman D.J."/>
        </authorList>
    </citation>
    <scope>NUCLEOTIDE SEQUENCE</scope>
    <source>
        <strain evidence="8">D3612</strain>
    </source>
</reference>
<dbReference type="PANTHER" id="PTHR21087:SF16">
    <property type="entry name" value="SHIKIMATE KINASE 1, CHLOROPLASTIC"/>
    <property type="match status" value="1"/>
</dbReference>
<evidence type="ECO:0000256" key="1">
    <source>
        <dbReference type="ARBA" id="ARBA00022605"/>
    </source>
</evidence>